<sequence>MGNKLGRRRQVVDEMYTRPQGLYPHKDVDHKKLRKLILESKLAPCFPGDEDSCYDHEECPICFLVRVSIIVFLSSFFLSFSPSSSFPLCLVACKAEEKGRNFFFPYIRFNYYPSLNRSRCCMKCICTECFLQMKNPNSTRPTQCPFCKTANYAVEYRGVKTKEEKGLEQIEEQRVIEAKIRMRQQELQDDKERTQKRSEVSSSSTIIAPGELECGPAAVPSDKAPVESEEIVSSQYSIRHPLHSGGNRDDEFDLDLEDIMVMEAIWLSIQDSFCVFQITSHSGSLYVQKMITSKDLDLYLFSFAAMVFRYYTTYSFSFRLTILLIYLNLLQENGRQKNPLCGDAAPSEQFIMEARYASPAMAPLAGSSSPSGGLACAIAALAERQQMGGESLVHNNGNMPSFNMLPSTSSFYNRHVQDAGDYSLVQSSSNVLPDCRMIVTRDDGDWGVDRGSDAAEAGTSYASSETAEDAGGVSALLPPPPPDEIGGSFQNVYGPIESFEEQMMLATAVSLAEARAMLSEPQSAWQ</sequence>
<reference evidence="2" key="1">
    <citation type="journal article" date="2020" name="bioRxiv">
        <title>Hybrid origin of Populus tomentosa Carr. identified through genome sequencing and phylogenomic analysis.</title>
        <authorList>
            <person name="An X."/>
            <person name="Gao K."/>
            <person name="Chen Z."/>
            <person name="Li J."/>
            <person name="Yang X."/>
            <person name="Yang X."/>
            <person name="Zhou J."/>
            <person name="Guo T."/>
            <person name="Zhao T."/>
            <person name="Huang S."/>
            <person name="Miao D."/>
            <person name="Khan W.U."/>
            <person name="Rao P."/>
            <person name="Ye M."/>
            <person name="Lei B."/>
            <person name="Liao W."/>
            <person name="Wang J."/>
            <person name="Ji L."/>
            <person name="Li Y."/>
            <person name="Guo B."/>
            <person name="Mustafa N.S."/>
            <person name="Li S."/>
            <person name="Yun Q."/>
            <person name="Keller S.R."/>
            <person name="Mao J."/>
            <person name="Zhang R."/>
            <person name="Strauss S.H."/>
        </authorList>
    </citation>
    <scope>NUCLEOTIDE SEQUENCE</scope>
    <source>
        <strain evidence="2">GM15</strain>
        <tissue evidence="2">Leaf</tissue>
    </source>
</reference>
<name>A0A8X7YVA3_POPTO</name>
<keyword evidence="3" id="KW-1185">Reference proteome</keyword>
<dbReference type="PANTHER" id="PTHR31315">
    <property type="entry name" value="PROTEIN SIP5"/>
    <property type="match status" value="1"/>
</dbReference>
<evidence type="ECO:0000313" key="2">
    <source>
        <dbReference type="EMBL" id="KAG6756312.1"/>
    </source>
</evidence>
<protein>
    <recommendedName>
        <fullName evidence="4">RING-type domain-containing protein</fullName>
    </recommendedName>
</protein>
<dbReference type="Proteomes" id="UP000886885">
    <property type="component" value="Chromosome 11A"/>
</dbReference>
<accession>A0A8X7YVA3</accession>
<comment type="caution">
    <text evidence="2">The sequence shown here is derived from an EMBL/GenBank/DDBJ whole genome shotgun (WGS) entry which is preliminary data.</text>
</comment>
<organism evidence="2 3">
    <name type="scientific">Populus tomentosa</name>
    <name type="common">Chinese white poplar</name>
    <dbReference type="NCBI Taxonomy" id="118781"/>
    <lineage>
        <taxon>Eukaryota</taxon>
        <taxon>Viridiplantae</taxon>
        <taxon>Streptophyta</taxon>
        <taxon>Embryophyta</taxon>
        <taxon>Tracheophyta</taxon>
        <taxon>Spermatophyta</taxon>
        <taxon>Magnoliopsida</taxon>
        <taxon>eudicotyledons</taxon>
        <taxon>Gunneridae</taxon>
        <taxon>Pentapetalae</taxon>
        <taxon>rosids</taxon>
        <taxon>fabids</taxon>
        <taxon>Malpighiales</taxon>
        <taxon>Salicaceae</taxon>
        <taxon>Saliceae</taxon>
        <taxon>Populus</taxon>
    </lineage>
</organism>
<dbReference type="InterPro" id="IPR039301">
    <property type="entry name" value="Sip5/DA2"/>
</dbReference>
<dbReference type="PANTHER" id="PTHR31315:SF1">
    <property type="entry name" value="PROTEIN SIP5"/>
    <property type="match status" value="1"/>
</dbReference>
<dbReference type="OrthoDB" id="21471at2759"/>
<dbReference type="EMBL" id="JAAWWB010000021">
    <property type="protein sequence ID" value="KAG6756312.1"/>
    <property type="molecule type" value="Genomic_DNA"/>
</dbReference>
<feature type="region of interest" description="Disordered" evidence="1">
    <location>
        <begin position="444"/>
        <end position="489"/>
    </location>
</feature>
<evidence type="ECO:0000313" key="3">
    <source>
        <dbReference type="Proteomes" id="UP000886885"/>
    </source>
</evidence>
<proteinExistence type="predicted"/>
<dbReference type="GO" id="GO:0005737">
    <property type="term" value="C:cytoplasm"/>
    <property type="evidence" value="ECO:0007669"/>
    <property type="project" value="TreeGrafter"/>
</dbReference>
<evidence type="ECO:0000256" key="1">
    <source>
        <dbReference type="SAM" id="MobiDB-lite"/>
    </source>
</evidence>
<feature type="compositionally biased region" description="Basic and acidic residues" evidence="1">
    <location>
        <begin position="444"/>
        <end position="453"/>
    </location>
</feature>
<gene>
    <name evidence="2" type="ORF">POTOM_039739</name>
</gene>
<dbReference type="AlphaFoldDB" id="A0A8X7YVA3"/>
<evidence type="ECO:0008006" key="4">
    <source>
        <dbReference type="Google" id="ProtNLM"/>
    </source>
</evidence>